<feature type="compositionally biased region" description="Polar residues" evidence="1">
    <location>
        <begin position="51"/>
        <end position="67"/>
    </location>
</feature>
<dbReference type="PIR" id="T10041">
    <property type="entry name" value="T10041"/>
</dbReference>
<protein>
    <submittedName>
        <fullName evidence="2">Uncharacterized protein MLCB628.22c</fullName>
    </submittedName>
</protein>
<feature type="compositionally biased region" description="Polar residues" evidence="1">
    <location>
        <begin position="98"/>
        <end position="107"/>
    </location>
</feature>
<name>Q799G6_MYCLR</name>
<organism evidence="2">
    <name type="scientific">Mycobacterium leprae</name>
    <dbReference type="NCBI Taxonomy" id="1769"/>
    <lineage>
        <taxon>Bacteria</taxon>
        <taxon>Bacillati</taxon>
        <taxon>Actinomycetota</taxon>
        <taxon>Actinomycetes</taxon>
        <taxon>Mycobacteriales</taxon>
        <taxon>Mycobacteriaceae</taxon>
        <taxon>Mycobacterium</taxon>
    </lineage>
</organism>
<proteinExistence type="predicted"/>
<feature type="region of interest" description="Disordered" evidence="1">
    <location>
        <begin position="44"/>
        <end position="107"/>
    </location>
</feature>
<sequence>RRSTTHTPPAHHNTTTTENFFTYDGSETLLPSKALTCKLVKLPTHDDLPTEGSNNTSNSAANEQDPGSAQARADGAAHRSELDPSQRSLTADGVINAGTPTTFERCP</sequence>
<feature type="compositionally biased region" description="Basic and acidic residues" evidence="1">
    <location>
        <begin position="75"/>
        <end position="84"/>
    </location>
</feature>
<dbReference type="AlphaFoldDB" id="Q799G6"/>
<feature type="non-terminal residue" evidence="2">
    <location>
        <position position="1"/>
    </location>
</feature>
<accession>Q799G6</accession>
<reference evidence="2" key="1">
    <citation type="journal article" date="1993" name="Mol. Microbiol.">
        <title>Use of an ordered cosmid library to deduce the genomic organization of Mycobacterium leprae.</title>
        <authorList>
            <person name="Eiglmeier K."/>
            <person name="Honore N."/>
            <person name="Woods S.A."/>
            <person name="Caudron B."/>
            <person name="Cole S.T."/>
        </authorList>
    </citation>
    <scope>NUCLEOTIDE SEQUENCE</scope>
</reference>
<evidence type="ECO:0000256" key="1">
    <source>
        <dbReference type="SAM" id="MobiDB-lite"/>
    </source>
</evidence>
<dbReference type="EMBL" id="Y14967">
    <property type="protein sequence ID" value="CAA75209.1"/>
    <property type="molecule type" value="Genomic_DNA"/>
</dbReference>
<reference evidence="2" key="2">
    <citation type="submission" date="1997-08" db="EMBL/GenBank/DDBJ databases">
        <authorList>
            <person name="Eiglmeier K."/>
            <person name="Garnier T."/>
            <person name="De Rossi E."/>
            <person name="Fsihi H."/>
            <person name="Cole S.T."/>
        </authorList>
    </citation>
    <scope>NUCLEOTIDE SEQUENCE</scope>
</reference>
<evidence type="ECO:0000313" key="2">
    <source>
        <dbReference type="EMBL" id="CAA75209.1"/>
    </source>
</evidence>
<gene>
    <name evidence="2" type="primary">MLCB628.22c</name>
</gene>